<dbReference type="AlphaFoldDB" id="A0A919GMY4"/>
<protein>
    <recommendedName>
        <fullName evidence="1">HTH cro/C1-type domain-containing protein</fullName>
    </recommendedName>
</protein>
<feature type="domain" description="HTH cro/C1-type" evidence="1">
    <location>
        <begin position="13"/>
        <end position="68"/>
    </location>
</feature>
<proteinExistence type="predicted"/>
<organism evidence="2 3">
    <name type="scientific">Streptomyces sulfonofaciens</name>
    <dbReference type="NCBI Taxonomy" id="68272"/>
    <lineage>
        <taxon>Bacteria</taxon>
        <taxon>Bacillati</taxon>
        <taxon>Actinomycetota</taxon>
        <taxon>Actinomycetes</taxon>
        <taxon>Kitasatosporales</taxon>
        <taxon>Streptomycetaceae</taxon>
        <taxon>Streptomyces</taxon>
    </lineage>
</organism>
<dbReference type="InterPro" id="IPR001387">
    <property type="entry name" value="Cro/C1-type_HTH"/>
</dbReference>
<gene>
    <name evidence="2" type="ORF">GCM10018793_61790</name>
</gene>
<dbReference type="GO" id="GO:0003677">
    <property type="term" value="F:DNA binding"/>
    <property type="evidence" value="ECO:0007669"/>
    <property type="project" value="InterPro"/>
</dbReference>
<accession>A0A919GMY4</accession>
<comment type="caution">
    <text evidence="2">The sequence shown here is derived from an EMBL/GenBank/DDBJ whole genome shotgun (WGS) entry which is preliminary data.</text>
</comment>
<evidence type="ECO:0000313" key="2">
    <source>
        <dbReference type="EMBL" id="GHH87134.1"/>
    </source>
</evidence>
<dbReference type="SUPFAM" id="SSF48452">
    <property type="entry name" value="TPR-like"/>
    <property type="match status" value="1"/>
</dbReference>
<dbReference type="Gene3D" id="1.10.260.40">
    <property type="entry name" value="lambda repressor-like DNA-binding domains"/>
    <property type="match status" value="1"/>
</dbReference>
<dbReference type="Pfam" id="PF01381">
    <property type="entry name" value="HTH_3"/>
    <property type="match status" value="1"/>
</dbReference>
<keyword evidence="3" id="KW-1185">Reference proteome</keyword>
<dbReference type="Gene3D" id="1.25.40.10">
    <property type="entry name" value="Tetratricopeptide repeat domain"/>
    <property type="match status" value="1"/>
</dbReference>
<sequence>MPESGDTRIGPHVRALRKRRGLTQRGLAAASGVSLATIRKLEQGTAGETRLETARALAMALHVTTSTLLRRATAPADEPTGDHWAPVRAALMAPPSPAYIGDDAPTFEGVRAALLDADPLFAGDQFAELAAILPPLLRDAGTLDAEDPGARAVRGRLLQLTGWLLTQNRQFDAAEHALTRALASAVDQQDGAATITTLCWLMLRTGRLTEARELAMRWADDIEPRLSRASADELSSWGWMTLRLSAAAVRDARPEEAADALRMAKAAAAALGREHTPRGDFLRTFGPTTVVLKRTENAAVSGRPDVVLKLADTIPSGTLSATSNNRNRHLLDVADAHVCMRDYAKAIDVLQDIRGSSPEWLPQQRYARDIMAQIIKRRRTLTPQMRDLADVTGVPL</sequence>
<dbReference type="InterPro" id="IPR011990">
    <property type="entry name" value="TPR-like_helical_dom_sf"/>
</dbReference>
<evidence type="ECO:0000259" key="1">
    <source>
        <dbReference type="PROSITE" id="PS50943"/>
    </source>
</evidence>
<reference evidence="2" key="2">
    <citation type="submission" date="2020-09" db="EMBL/GenBank/DDBJ databases">
        <authorList>
            <person name="Sun Q."/>
            <person name="Ohkuma M."/>
        </authorList>
    </citation>
    <scope>NUCLEOTIDE SEQUENCE</scope>
    <source>
        <strain evidence="2">JCM 5069</strain>
    </source>
</reference>
<dbReference type="SMART" id="SM00530">
    <property type="entry name" value="HTH_XRE"/>
    <property type="match status" value="1"/>
</dbReference>
<dbReference type="CDD" id="cd00093">
    <property type="entry name" value="HTH_XRE"/>
    <property type="match status" value="1"/>
</dbReference>
<dbReference type="RefSeq" id="WP_189937792.1">
    <property type="nucleotide sequence ID" value="NZ_BNCD01000026.1"/>
</dbReference>
<reference evidence="2" key="1">
    <citation type="journal article" date="2014" name="Int. J. Syst. Evol. Microbiol.">
        <title>Complete genome sequence of Corynebacterium casei LMG S-19264T (=DSM 44701T), isolated from a smear-ripened cheese.</title>
        <authorList>
            <consortium name="US DOE Joint Genome Institute (JGI-PGF)"/>
            <person name="Walter F."/>
            <person name="Albersmeier A."/>
            <person name="Kalinowski J."/>
            <person name="Ruckert C."/>
        </authorList>
    </citation>
    <scope>NUCLEOTIDE SEQUENCE</scope>
    <source>
        <strain evidence="2">JCM 5069</strain>
    </source>
</reference>
<evidence type="ECO:0000313" key="3">
    <source>
        <dbReference type="Proteomes" id="UP000603708"/>
    </source>
</evidence>
<dbReference type="SUPFAM" id="SSF47413">
    <property type="entry name" value="lambda repressor-like DNA-binding domains"/>
    <property type="match status" value="1"/>
</dbReference>
<dbReference type="Proteomes" id="UP000603708">
    <property type="component" value="Unassembled WGS sequence"/>
</dbReference>
<dbReference type="EMBL" id="BNCD01000026">
    <property type="protein sequence ID" value="GHH87134.1"/>
    <property type="molecule type" value="Genomic_DNA"/>
</dbReference>
<dbReference type="InterPro" id="IPR010982">
    <property type="entry name" value="Lambda_DNA-bd_dom_sf"/>
</dbReference>
<dbReference type="PROSITE" id="PS50943">
    <property type="entry name" value="HTH_CROC1"/>
    <property type="match status" value="1"/>
</dbReference>
<name>A0A919GMY4_9ACTN</name>